<dbReference type="InterPro" id="IPR017871">
    <property type="entry name" value="ABC_transporter-like_CS"/>
</dbReference>
<feature type="compositionally biased region" description="Acidic residues" evidence="8">
    <location>
        <begin position="1273"/>
        <end position="1295"/>
    </location>
</feature>
<evidence type="ECO:0000256" key="5">
    <source>
        <dbReference type="ARBA" id="ARBA00022840"/>
    </source>
</evidence>
<dbReference type="EMBL" id="JANBQF010000204">
    <property type="protein sequence ID" value="KAJ2003678.1"/>
    <property type="molecule type" value="Genomic_DNA"/>
</dbReference>
<dbReference type="CDD" id="cd03244">
    <property type="entry name" value="ABCC_MRP_domain2"/>
    <property type="match status" value="1"/>
</dbReference>
<dbReference type="PROSITE" id="PS50893">
    <property type="entry name" value="ABC_TRANSPORTER_2"/>
    <property type="match status" value="2"/>
</dbReference>
<dbReference type="GO" id="GO:0016887">
    <property type="term" value="F:ATP hydrolysis activity"/>
    <property type="evidence" value="ECO:0007669"/>
    <property type="project" value="InterPro"/>
</dbReference>
<evidence type="ECO:0000256" key="6">
    <source>
        <dbReference type="ARBA" id="ARBA00022989"/>
    </source>
</evidence>
<evidence type="ECO:0000256" key="2">
    <source>
        <dbReference type="ARBA" id="ARBA00022448"/>
    </source>
</evidence>
<keyword evidence="2" id="KW-0813">Transport</keyword>
<evidence type="ECO:0000313" key="12">
    <source>
        <dbReference type="Proteomes" id="UP001150907"/>
    </source>
</evidence>
<feature type="transmembrane region" description="Helical" evidence="9">
    <location>
        <begin position="25"/>
        <end position="42"/>
    </location>
</feature>
<feature type="region of interest" description="Disordered" evidence="8">
    <location>
        <begin position="722"/>
        <end position="784"/>
    </location>
</feature>
<keyword evidence="3 9" id="KW-0812">Transmembrane</keyword>
<dbReference type="GO" id="GO:0016020">
    <property type="term" value="C:membrane"/>
    <property type="evidence" value="ECO:0007669"/>
    <property type="project" value="UniProtKB-SubCell"/>
</dbReference>
<keyword evidence="6 9" id="KW-1133">Transmembrane helix</keyword>
<keyword evidence="12" id="KW-1185">Reference proteome</keyword>
<dbReference type="InterPro" id="IPR027417">
    <property type="entry name" value="P-loop_NTPase"/>
</dbReference>
<feature type="region of interest" description="Disordered" evidence="8">
    <location>
        <begin position="1260"/>
        <end position="1301"/>
    </location>
</feature>
<feature type="compositionally biased region" description="Polar residues" evidence="8">
    <location>
        <begin position="1260"/>
        <end position="1271"/>
    </location>
</feature>
<reference evidence="11" key="1">
    <citation type="submission" date="2022-07" db="EMBL/GenBank/DDBJ databases">
        <title>Phylogenomic reconstructions and comparative analyses of Kickxellomycotina fungi.</title>
        <authorList>
            <person name="Reynolds N.K."/>
            <person name="Stajich J.E."/>
            <person name="Barry K."/>
            <person name="Grigoriev I.V."/>
            <person name="Crous P."/>
            <person name="Smith M.E."/>
        </authorList>
    </citation>
    <scope>NUCLEOTIDE SEQUENCE</scope>
    <source>
        <strain evidence="11">IMI 214461</strain>
    </source>
</reference>
<dbReference type="Gene3D" id="1.20.1560.10">
    <property type="entry name" value="ABC transporter type 1, transmembrane domain"/>
    <property type="match status" value="2"/>
</dbReference>
<dbReference type="PANTHER" id="PTHR24223">
    <property type="entry name" value="ATP-BINDING CASSETTE SUB-FAMILY C"/>
    <property type="match status" value="1"/>
</dbReference>
<evidence type="ECO:0000256" key="9">
    <source>
        <dbReference type="SAM" id="Phobius"/>
    </source>
</evidence>
<dbReference type="CDD" id="cd03250">
    <property type="entry name" value="ABCC_MRP_domain1"/>
    <property type="match status" value="1"/>
</dbReference>
<dbReference type="OrthoDB" id="6500128at2759"/>
<evidence type="ECO:0000256" key="8">
    <source>
        <dbReference type="SAM" id="MobiDB-lite"/>
    </source>
</evidence>
<evidence type="ECO:0000256" key="4">
    <source>
        <dbReference type="ARBA" id="ARBA00022741"/>
    </source>
</evidence>
<dbReference type="InterPro" id="IPR003439">
    <property type="entry name" value="ABC_transporter-like_ATP-bd"/>
</dbReference>
<gene>
    <name evidence="11" type="primary">ABCC1_2</name>
    <name evidence="11" type="ORF">H4R26_002943</name>
</gene>
<dbReference type="InterPro" id="IPR003593">
    <property type="entry name" value="AAA+_ATPase"/>
</dbReference>
<protein>
    <submittedName>
        <fullName evidence="11">Multidrug resistance-associated protein 1</fullName>
    </submittedName>
</protein>
<dbReference type="Proteomes" id="UP001150907">
    <property type="component" value="Unassembled WGS sequence"/>
</dbReference>
<dbReference type="Gene3D" id="3.40.50.300">
    <property type="entry name" value="P-loop containing nucleotide triphosphate hydrolases"/>
    <property type="match status" value="2"/>
</dbReference>
<dbReference type="GO" id="GO:0005524">
    <property type="term" value="F:ATP binding"/>
    <property type="evidence" value="ECO:0007669"/>
    <property type="project" value="UniProtKB-KW"/>
</dbReference>
<dbReference type="GO" id="GO:0042626">
    <property type="term" value="F:ATPase-coupled transmembrane transporter activity"/>
    <property type="evidence" value="ECO:0007669"/>
    <property type="project" value="TreeGrafter"/>
</dbReference>
<dbReference type="FunFam" id="3.40.50.300:FF:000997">
    <property type="entry name" value="Multidrug resistance-associated protein 1"/>
    <property type="match status" value="1"/>
</dbReference>
<dbReference type="SMART" id="SM00382">
    <property type="entry name" value="AAA"/>
    <property type="match status" value="2"/>
</dbReference>
<proteinExistence type="predicted"/>
<feature type="domain" description="ABC transporter" evidence="10">
    <location>
        <begin position="1132"/>
        <end position="1443"/>
    </location>
</feature>
<evidence type="ECO:0000313" key="11">
    <source>
        <dbReference type="EMBL" id="KAJ2003678.1"/>
    </source>
</evidence>
<evidence type="ECO:0000256" key="1">
    <source>
        <dbReference type="ARBA" id="ARBA00004141"/>
    </source>
</evidence>
<accession>A0A9W8EF59</accession>
<dbReference type="InterPro" id="IPR036640">
    <property type="entry name" value="ABC1_TM_sf"/>
</dbReference>
<name>A0A9W8EF59_9FUNG</name>
<feature type="domain" description="ABC transporter" evidence="10">
    <location>
        <begin position="499"/>
        <end position="722"/>
    </location>
</feature>
<sequence length="1448" mass="160862">MLSSASAQVVRSMATQENMFSTHRFTNAISSCASAMLIVIAADKCAGWEGVLGLLVVVAVPLLALHSSAYTAFQCLNAFGIYRAVDSPDDWWRAATCALMHLCLALSNLDMRSQRQLGSVVLKLTYSQERQLLALRRLRELKIGDVWQLPERYSLRNSYREFKYNTDERLFLIRAILRMMWRPMIPVYIAESLLKTVVVLKTTLSSTILHCLDSPDAGVWYKGYLVAILIFLTKIVKVQMNCVRSYSTAETSRVTGAVELELLRLPLSKSGNRPRGSTYTNRYYIFRLLGDIRNVQGVVSSLFGTAATIWITYSRVGWFAFVPICVSMAFNAVEWCIVQATGQRHVWSDGEDYDSYDGKIDEVCHGIKAIKLFGWERMYLDPRLQQETRSKKKLPWYAPAVRSAWFVFDNLETMSGELSTFLTIYLHLQTVSTGMLSNADLFELSAHGDHMRRSINGVVFGIRRIGSIIRSNRELERALRGHFISSLPRTELVEAQPSVGMESCSFKWRKRRLVLKSVTLSLGGGELVAVVGKTASGKSSLLLAMCSEVEMTAGSGLVRGTVSYLEQQPWIMNDTMRANILFGRAFDEDRYWKAVSACALTEDLEAWVERDMTVIGERGVNLSGGQRARLALARTVYSQADIYILDDPLSAVDAVVKRHILDNVILGSGILGDKLRIVATHAEGILPFCNQVVTVDKGNVSAVSQVPRKYIRAPAVAAVVGPAVSETDSDSDGSSTVVDGKSEARSSDAADASTDGEAQAKATPDVPSSGDDDGDEDGEKKPVRKWSNRENAVYIIRMCGLPVLASMVFSGIFGPISEFILDGYKLDALRSNSQAAVGALGGSGAVLSYLKMHMFSRIARSLVHRFESFVKDTIDRKYLNDDIKIAFVRSVIYAPLSFFDSTSRHHISTAYNDGADVVSGGIPRFLMSEVSMALETGLSIYRIASTAPQLLVISPLIAWAVVKRDRLMDPAAESLRVISRAGRVRHSRAEDVIEGGQRIIRLFGVEQHFTAQHMECIDEKARLNQPINALGTLGSLVYKLILDVGDVVTTFSMLLQSQTTMYKISSGELVTCKRLMGTLIGNINSVVNLPSRVLQFSDNIDLYRQYTNLTPEASYVVDECRPPSSWPQHGGIEMRDFTLKYAEHLKPALNKINLSIRPGEKIGIVGRTGAGKSTLVKALFRLQSHENNSGSIAIDGQDIAQIGLADLRPRLGVIPQESTMFSGTIGQNLDPLQEFSVEDMWAAMIRCNIAKLVAARQLGKSNDSSTATTGNDADGDDDDDDDSDDDDDDDDDEEEAEKKERWDRSGILMRLVLMVLDERPVAREREDEYTVRKGLKRYIYNNDRRFSDGQQQLFSLCRLVMRQRKIVVLDEATADVDMETDQNVQDLIRREFKDSTVLTIAHRLDTVKNSDRIIVMDKGTVAEVGTPQELMDKDGLFAQLVRTNDFGD</sequence>
<keyword evidence="7 9" id="KW-0472">Membrane</keyword>
<dbReference type="InterPro" id="IPR050173">
    <property type="entry name" value="ABC_transporter_C-like"/>
</dbReference>
<dbReference type="SUPFAM" id="SSF90123">
    <property type="entry name" value="ABC transporter transmembrane region"/>
    <property type="match status" value="2"/>
</dbReference>
<comment type="caution">
    <text evidence="11">The sequence shown here is derived from an EMBL/GenBank/DDBJ whole genome shotgun (WGS) entry which is preliminary data.</text>
</comment>
<feature type="transmembrane region" description="Helical" evidence="9">
    <location>
        <begin position="51"/>
        <end position="71"/>
    </location>
</feature>
<comment type="subcellular location">
    <subcellularLocation>
        <location evidence="1">Membrane</location>
        <topology evidence="1">Multi-pass membrane protein</topology>
    </subcellularLocation>
</comment>
<dbReference type="SUPFAM" id="SSF52540">
    <property type="entry name" value="P-loop containing nucleoside triphosphate hydrolases"/>
    <property type="match status" value="2"/>
</dbReference>
<organism evidence="11 12">
    <name type="scientific">Coemansia thaxteri</name>
    <dbReference type="NCBI Taxonomy" id="2663907"/>
    <lineage>
        <taxon>Eukaryota</taxon>
        <taxon>Fungi</taxon>
        <taxon>Fungi incertae sedis</taxon>
        <taxon>Zoopagomycota</taxon>
        <taxon>Kickxellomycotina</taxon>
        <taxon>Kickxellomycetes</taxon>
        <taxon>Kickxellales</taxon>
        <taxon>Kickxellaceae</taxon>
        <taxon>Coemansia</taxon>
    </lineage>
</organism>
<evidence type="ECO:0000256" key="3">
    <source>
        <dbReference type="ARBA" id="ARBA00022692"/>
    </source>
</evidence>
<evidence type="ECO:0000259" key="10">
    <source>
        <dbReference type="PROSITE" id="PS50893"/>
    </source>
</evidence>
<keyword evidence="4" id="KW-0547">Nucleotide-binding</keyword>
<evidence type="ECO:0000256" key="7">
    <source>
        <dbReference type="ARBA" id="ARBA00023136"/>
    </source>
</evidence>
<dbReference type="PROSITE" id="PS00211">
    <property type="entry name" value="ABC_TRANSPORTER_1"/>
    <property type="match status" value="1"/>
</dbReference>
<dbReference type="Pfam" id="PF00005">
    <property type="entry name" value="ABC_tran"/>
    <property type="match status" value="2"/>
</dbReference>
<keyword evidence="5" id="KW-0067">ATP-binding</keyword>